<keyword evidence="4" id="KW-0460">Magnesium</keyword>
<evidence type="ECO:0000256" key="4">
    <source>
        <dbReference type="ARBA" id="ARBA00022842"/>
    </source>
</evidence>
<dbReference type="EMBL" id="JAGVWC010000010">
    <property type="protein sequence ID" value="MBS3061796.1"/>
    <property type="molecule type" value="Genomic_DNA"/>
</dbReference>
<sequence length="259" mass="28612">MERLGKVEKKIYSLREDHPLVIPQIDPDKLPVEVISKIFQAISDLGIQHIALGGSIITPQKLQIVQDMAVKDYNFSTVTYPTNSAVCFLNGHEGKTAIYWMSVLNSENPFFLRDVLVMNSVAVTPNTLEPIPTAYVFDDRGSMRTANWLARAVPIPREKPEISLSVALAAQYLGMRIYIMAGGSGSELGPPATHVELLARKTNLFIIPTSGILTPEDADLMFKHKADAIHVGKLIEEPKGIETLKKMVSLANKYPGKIF</sequence>
<name>A0A8T4LFY2_9ARCH</name>
<dbReference type="GO" id="GO:0046872">
    <property type="term" value="F:metal ion binding"/>
    <property type="evidence" value="ECO:0007669"/>
    <property type="project" value="UniProtKB-KW"/>
</dbReference>
<dbReference type="GO" id="GO:0008654">
    <property type="term" value="P:phospholipid biosynthetic process"/>
    <property type="evidence" value="ECO:0007669"/>
    <property type="project" value="UniProtKB-KW"/>
</dbReference>
<reference evidence="8" key="2">
    <citation type="submission" date="2021-05" db="EMBL/GenBank/DDBJ databases">
        <title>Protein family content uncovers lineage relationships and bacterial pathway maintenance mechanisms in DPANN archaea.</title>
        <authorList>
            <person name="Castelle C.J."/>
            <person name="Meheust R."/>
            <person name="Jaffe A.L."/>
            <person name="Seitz K."/>
            <person name="Gong X."/>
            <person name="Baker B.J."/>
            <person name="Banfield J.F."/>
        </authorList>
    </citation>
    <scope>NUCLEOTIDE SEQUENCE</scope>
    <source>
        <strain evidence="8">RIFCSPLOWO2_01_FULL_AR10_48_17</strain>
    </source>
</reference>
<evidence type="ECO:0000256" key="5">
    <source>
        <dbReference type="ARBA" id="ARBA00023098"/>
    </source>
</evidence>
<dbReference type="Pfam" id="PF01884">
    <property type="entry name" value="PcrB"/>
    <property type="match status" value="1"/>
</dbReference>
<evidence type="ECO:0000256" key="2">
    <source>
        <dbReference type="ARBA" id="ARBA00022679"/>
    </source>
</evidence>
<evidence type="ECO:0000256" key="1">
    <source>
        <dbReference type="ARBA" id="ARBA00022516"/>
    </source>
</evidence>
<evidence type="ECO:0000256" key="6">
    <source>
        <dbReference type="ARBA" id="ARBA00023209"/>
    </source>
</evidence>
<evidence type="ECO:0000313" key="9">
    <source>
        <dbReference type="Proteomes" id="UP000675968"/>
    </source>
</evidence>
<comment type="caution">
    <text evidence="8">The sequence shown here is derived from an EMBL/GenBank/DDBJ whole genome shotgun (WGS) entry which is preliminary data.</text>
</comment>
<evidence type="ECO:0008006" key="10">
    <source>
        <dbReference type="Google" id="ProtNLM"/>
    </source>
</evidence>
<dbReference type="InterPro" id="IPR008205">
    <property type="entry name" value="GGGP_HepGP_synthase"/>
</dbReference>
<evidence type="ECO:0000313" key="8">
    <source>
        <dbReference type="EMBL" id="MBS3061796.1"/>
    </source>
</evidence>
<evidence type="ECO:0000256" key="3">
    <source>
        <dbReference type="ARBA" id="ARBA00022723"/>
    </source>
</evidence>
<keyword evidence="2" id="KW-0808">Transferase</keyword>
<dbReference type="GO" id="GO:0016765">
    <property type="term" value="F:transferase activity, transferring alkyl or aryl (other than methyl) groups"/>
    <property type="evidence" value="ECO:0007669"/>
    <property type="project" value="InterPro"/>
</dbReference>
<gene>
    <name evidence="8" type="ORF">J4215_04410</name>
</gene>
<evidence type="ECO:0000256" key="7">
    <source>
        <dbReference type="ARBA" id="ARBA00023264"/>
    </source>
</evidence>
<keyword evidence="5" id="KW-0443">Lipid metabolism</keyword>
<dbReference type="AlphaFoldDB" id="A0A8T4LFY2"/>
<dbReference type="Proteomes" id="UP000675968">
    <property type="component" value="Unassembled WGS sequence"/>
</dbReference>
<reference evidence="8" key="1">
    <citation type="submission" date="2021-03" db="EMBL/GenBank/DDBJ databases">
        <authorList>
            <person name="Jaffe A."/>
        </authorList>
    </citation>
    <scope>NUCLEOTIDE SEQUENCE</scope>
    <source>
        <strain evidence="8">RIFCSPLOWO2_01_FULL_AR10_48_17</strain>
    </source>
</reference>
<dbReference type="SUPFAM" id="SSF51395">
    <property type="entry name" value="FMN-linked oxidoreductases"/>
    <property type="match status" value="1"/>
</dbReference>
<keyword evidence="3" id="KW-0479">Metal-binding</keyword>
<dbReference type="Gene3D" id="3.20.20.390">
    <property type="entry name" value="FMN-linked oxidoreductases"/>
    <property type="match status" value="1"/>
</dbReference>
<keyword evidence="7" id="KW-1208">Phospholipid metabolism</keyword>
<organism evidence="8 9">
    <name type="scientific">Candidatus Iainarchaeum sp</name>
    <dbReference type="NCBI Taxonomy" id="3101447"/>
    <lineage>
        <taxon>Archaea</taxon>
        <taxon>Candidatus Iainarchaeota</taxon>
        <taxon>Candidatus Iainarchaeia</taxon>
        <taxon>Candidatus Iainarchaeales</taxon>
        <taxon>Candidatus Iainarchaeaceae</taxon>
        <taxon>Candidatus Iainarchaeum</taxon>
    </lineage>
</organism>
<accession>A0A8T4LFY2</accession>
<keyword evidence="6" id="KW-0594">Phospholipid biosynthesis</keyword>
<protein>
    <recommendedName>
        <fullName evidence="10">Phosphoglycerol geranylgeranyltransferase</fullName>
    </recommendedName>
</protein>
<dbReference type="InterPro" id="IPR038597">
    <property type="entry name" value="GGGP/HepGP_synthase_sf"/>
</dbReference>
<keyword evidence="1" id="KW-0444">Lipid biosynthesis</keyword>
<proteinExistence type="predicted"/>